<organism evidence="1 2">
    <name type="scientific">Muricoccus pecuniae</name>
    <dbReference type="NCBI Taxonomy" id="693023"/>
    <lineage>
        <taxon>Bacteria</taxon>
        <taxon>Pseudomonadati</taxon>
        <taxon>Pseudomonadota</taxon>
        <taxon>Alphaproteobacteria</taxon>
        <taxon>Acetobacterales</taxon>
        <taxon>Roseomonadaceae</taxon>
        <taxon>Muricoccus</taxon>
    </lineage>
</organism>
<dbReference type="AlphaFoldDB" id="A0A840XXV9"/>
<reference evidence="1 2" key="1">
    <citation type="submission" date="2020-08" db="EMBL/GenBank/DDBJ databases">
        <title>Genomic Encyclopedia of Type Strains, Phase IV (KMG-IV): sequencing the most valuable type-strain genomes for metagenomic binning, comparative biology and taxonomic classification.</title>
        <authorList>
            <person name="Goeker M."/>
        </authorList>
    </citation>
    <scope>NUCLEOTIDE SEQUENCE [LARGE SCALE GENOMIC DNA]</scope>
    <source>
        <strain evidence="1 2">DSM 25622</strain>
    </source>
</reference>
<accession>A0A840XXV9</accession>
<protein>
    <submittedName>
        <fullName evidence="1">Uncharacterized protein</fullName>
    </submittedName>
</protein>
<name>A0A840XXV9_9PROT</name>
<evidence type="ECO:0000313" key="2">
    <source>
        <dbReference type="Proteomes" id="UP000580654"/>
    </source>
</evidence>
<evidence type="ECO:0000313" key="1">
    <source>
        <dbReference type="EMBL" id="MBB5692070.1"/>
    </source>
</evidence>
<dbReference type="Proteomes" id="UP000580654">
    <property type="component" value="Unassembled WGS sequence"/>
</dbReference>
<keyword evidence="2" id="KW-1185">Reference proteome</keyword>
<sequence length="64" mass="6445">MDEVAADPATRIVAALEKIAASAYEEGFGHAAASICALADVLAATQFASPRPGAMLPFSLPAAE</sequence>
<gene>
    <name evidence="1" type="ORF">FHS87_000081</name>
</gene>
<proteinExistence type="predicted"/>
<dbReference type="EMBL" id="JACIJD010000001">
    <property type="protein sequence ID" value="MBB5692070.1"/>
    <property type="molecule type" value="Genomic_DNA"/>
</dbReference>
<comment type="caution">
    <text evidence="1">The sequence shown here is derived from an EMBL/GenBank/DDBJ whole genome shotgun (WGS) entry which is preliminary data.</text>
</comment>
<dbReference type="RefSeq" id="WP_184512694.1">
    <property type="nucleotide sequence ID" value="NZ_JACIJD010000001.1"/>
</dbReference>